<proteinExistence type="inferred from homology"/>
<dbReference type="SUPFAM" id="SSF100939">
    <property type="entry name" value="SPOC domain-like"/>
    <property type="match status" value="1"/>
</dbReference>
<dbReference type="FunFam" id="2.40.290.10:FF:000004">
    <property type="entry name" value="Non-homologous end joining protein Ku"/>
    <property type="match status" value="1"/>
</dbReference>
<comment type="function">
    <text evidence="3">With LigD forms a non-homologous end joining (NHEJ) DNA repair enzyme, which repairs dsDNA breaks with reduced fidelity. Binds linear dsDNA with 5'- and 3'- overhangs but not closed circular dsDNA nor ssDNA. Recruits and stimulates the ligase activity of LigD.</text>
</comment>
<name>A0A5B8C5B9_9MICO</name>
<dbReference type="GO" id="GO:0006303">
    <property type="term" value="P:double-strand break repair via nonhomologous end joining"/>
    <property type="evidence" value="ECO:0007669"/>
    <property type="project" value="UniProtKB-UniRule"/>
</dbReference>
<evidence type="ECO:0000256" key="1">
    <source>
        <dbReference type="ARBA" id="ARBA00023125"/>
    </source>
</evidence>
<dbReference type="CDD" id="cd00789">
    <property type="entry name" value="KU_like"/>
    <property type="match status" value="1"/>
</dbReference>
<feature type="compositionally biased region" description="Acidic residues" evidence="4">
    <location>
        <begin position="293"/>
        <end position="304"/>
    </location>
</feature>
<protein>
    <recommendedName>
        <fullName evidence="3">Non-homologous end joining protein Ku</fullName>
    </recommendedName>
</protein>
<dbReference type="SMART" id="SM00559">
    <property type="entry name" value="Ku78"/>
    <property type="match status" value="1"/>
</dbReference>
<dbReference type="HAMAP" id="MF_01875">
    <property type="entry name" value="Prokaryotic_Ku"/>
    <property type="match status" value="1"/>
</dbReference>
<keyword evidence="3" id="KW-0234">DNA repair</keyword>
<dbReference type="NCBIfam" id="TIGR02772">
    <property type="entry name" value="Ku_bact"/>
    <property type="match status" value="1"/>
</dbReference>
<dbReference type="PANTHER" id="PTHR41251">
    <property type="entry name" value="NON-HOMOLOGOUS END JOINING PROTEIN KU"/>
    <property type="match status" value="1"/>
</dbReference>
<dbReference type="InterPro" id="IPR006164">
    <property type="entry name" value="DNA_bd_Ku70/Ku80"/>
</dbReference>
<reference evidence="6 7" key="1">
    <citation type="submission" date="2019-05" db="EMBL/GenBank/DDBJ databases">
        <title>Georgenia *** sp. nov., and Georgenia *** sp. nov., isolated from the intestinal contents of plateau pika (Ochotona curzoniae) in the Qinghai-Tibet plateau of China.</title>
        <authorList>
            <person name="Tian Z."/>
        </authorList>
    </citation>
    <scope>NUCLEOTIDE SEQUENCE [LARGE SCALE GENOMIC DNA]</scope>
    <source>
        <strain evidence="6 7">Z443</strain>
    </source>
</reference>
<evidence type="ECO:0000256" key="2">
    <source>
        <dbReference type="ARBA" id="ARBA00023172"/>
    </source>
</evidence>
<feature type="region of interest" description="Disordered" evidence="4">
    <location>
        <begin position="254"/>
        <end position="369"/>
    </location>
</feature>
<dbReference type="KEGG" id="gyu:FE374_12030"/>
<dbReference type="Gene3D" id="2.40.290.10">
    <property type="match status" value="1"/>
</dbReference>
<feature type="region of interest" description="Disordered" evidence="4">
    <location>
        <begin position="228"/>
        <end position="247"/>
    </location>
</feature>
<dbReference type="AlphaFoldDB" id="A0A5B8C5B9"/>
<feature type="compositionally biased region" description="Low complexity" evidence="4">
    <location>
        <begin position="316"/>
        <end position="339"/>
    </location>
</feature>
<comment type="subunit">
    <text evidence="3">Homodimer. Interacts with LigD.</text>
</comment>
<feature type="compositionally biased region" description="Basic residues" evidence="4">
    <location>
        <begin position="359"/>
        <end position="369"/>
    </location>
</feature>
<organism evidence="6 7">
    <name type="scientific">Georgenia yuyongxinii</name>
    <dbReference type="NCBI Taxonomy" id="2589797"/>
    <lineage>
        <taxon>Bacteria</taxon>
        <taxon>Bacillati</taxon>
        <taxon>Actinomycetota</taxon>
        <taxon>Actinomycetes</taxon>
        <taxon>Micrococcales</taxon>
        <taxon>Bogoriellaceae</taxon>
        <taxon>Georgenia</taxon>
    </lineage>
</organism>
<keyword evidence="2 3" id="KW-0233">DNA recombination</keyword>
<evidence type="ECO:0000256" key="4">
    <source>
        <dbReference type="SAM" id="MobiDB-lite"/>
    </source>
</evidence>
<dbReference type="OrthoDB" id="9795084at2"/>
<gene>
    <name evidence="3" type="primary">ku</name>
    <name evidence="6" type="ORF">FE374_12030</name>
</gene>
<feature type="domain" description="Ku" evidence="5">
    <location>
        <begin position="52"/>
        <end position="179"/>
    </location>
</feature>
<dbReference type="EMBL" id="CP040915">
    <property type="protein sequence ID" value="QDC25240.1"/>
    <property type="molecule type" value="Genomic_DNA"/>
</dbReference>
<evidence type="ECO:0000313" key="6">
    <source>
        <dbReference type="EMBL" id="QDC25240.1"/>
    </source>
</evidence>
<evidence type="ECO:0000256" key="3">
    <source>
        <dbReference type="HAMAP-Rule" id="MF_01875"/>
    </source>
</evidence>
<dbReference type="GO" id="GO:0003690">
    <property type="term" value="F:double-stranded DNA binding"/>
    <property type="evidence" value="ECO:0007669"/>
    <property type="project" value="UniProtKB-UniRule"/>
</dbReference>
<dbReference type="Pfam" id="PF02735">
    <property type="entry name" value="Ku"/>
    <property type="match status" value="1"/>
</dbReference>
<dbReference type="Proteomes" id="UP000314616">
    <property type="component" value="Chromosome"/>
</dbReference>
<dbReference type="PANTHER" id="PTHR41251:SF1">
    <property type="entry name" value="NON-HOMOLOGOUS END JOINING PROTEIN KU"/>
    <property type="match status" value="1"/>
</dbReference>
<dbReference type="InterPro" id="IPR009187">
    <property type="entry name" value="Prok_Ku"/>
</dbReference>
<evidence type="ECO:0000259" key="5">
    <source>
        <dbReference type="SMART" id="SM00559"/>
    </source>
</evidence>
<keyword evidence="3" id="KW-0227">DNA damage</keyword>
<comment type="similarity">
    <text evidence="3">Belongs to the prokaryotic Ku family.</text>
</comment>
<feature type="compositionally biased region" description="Basic and acidic residues" evidence="4">
    <location>
        <begin position="275"/>
        <end position="292"/>
    </location>
</feature>
<sequence>MRAIWKGSVSFGLVNVPIKLYSATESHDVALHQVHNADGGRIRYQRRCEVCGKVIAYEDIAKAFDDGDRTVVLTEEDFDALPVERSREISVLEFVPSEQLDPMMMQKSYYLAPDSKSSKSYVLLRRTLEDTDRTAIVNFTLREKTRLGALRVRGDVLVLQALLWEDEVRAAEFPELDQEVKLSAKEMQMAAALVSSFESDFDPESFTDEYQVELRQLITAKLEQGEALDTEKTFGETAEEEGGGEVLDLMEALRRSVEESRSKKGGGTKGAGRSAAKDERSAKDEPASKEADQAEEAEEADETDGAAKPARKAPARKTAASKAPARKSAAAKAPAARKTAAAKDEEKPAAKKTTTGATARKKAPAKKTA</sequence>
<dbReference type="GO" id="GO:0006310">
    <property type="term" value="P:DNA recombination"/>
    <property type="evidence" value="ECO:0007669"/>
    <property type="project" value="UniProtKB-KW"/>
</dbReference>
<keyword evidence="1 3" id="KW-0238">DNA-binding</keyword>
<dbReference type="RefSeq" id="WP_139929375.1">
    <property type="nucleotide sequence ID" value="NZ_CP040915.1"/>
</dbReference>
<accession>A0A5B8C5B9</accession>
<dbReference type="InterPro" id="IPR016194">
    <property type="entry name" value="SPOC-like_C_dom_sf"/>
</dbReference>
<evidence type="ECO:0000313" key="7">
    <source>
        <dbReference type="Proteomes" id="UP000314616"/>
    </source>
</evidence>